<dbReference type="eggNOG" id="COG1739">
    <property type="taxonomic scope" value="Bacteria"/>
</dbReference>
<sequence length="211" mass="23306">MEGYLTLRPGLEAAATLVERKSRFIAQLAHVEDELEASRYIARMRTRYPDARHQVSAWVLADGRERAGDDGEPSGTAGIPVLRVLRDAGLRDACCVTSRYFGGTLLGRGGLVRAYGTCAKRAVEAARAAGSIAEMVSVVRIVIKLSHAHRGRVIRLVKIMDGRISQIEYSDEVQLDARFRQTDADRFLRAIAEFGSGCCRVRVDDPRIAEF</sequence>
<evidence type="ECO:0000313" key="4">
    <source>
        <dbReference type="EMBL" id="AEB06898.1"/>
    </source>
</evidence>
<dbReference type="Gene3D" id="3.30.230.30">
    <property type="entry name" value="Impact, N-terminal domain"/>
    <property type="match status" value="1"/>
</dbReference>
<protein>
    <submittedName>
        <fullName evidence="4">Uncharacterized protein family UPF0029, Impact, N-terminal protein</fullName>
    </submittedName>
</protein>
<dbReference type="InterPro" id="IPR020568">
    <property type="entry name" value="Ribosomal_Su5_D2-typ_SF"/>
</dbReference>
<dbReference type="InterPro" id="IPR035647">
    <property type="entry name" value="EFG_III/V"/>
</dbReference>
<dbReference type="InterPro" id="IPR023582">
    <property type="entry name" value="Impact"/>
</dbReference>
<accession>F2NBT9</accession>
<dbReference type="SUPFAM" id="SSF54211">
    <property type="entry name" value="Ribosomal protein S5 domain 2-like"/>
    <property type="match status" value="1"/>
</dbReference>
<dbReference type="PANTHER" id="PTHR16301:SF20">
    <property type="entry name" value="IMPACT FAMILY MEMBER YIGZ"/>
    <property type="match status" value="1"/>
</dbReference>
<evidence type="ECO:0000313" key="5">
    <source>
        <dbReference type="Proteomes" id="UP000006851"/>
    </source>
</evidence>
<dbReference type="HOGENOM" id="CLU_083552_2_1_11"/>
<dbReference type="SUPFAM" id="SSF54980">
    <property type="entry name" value="EF-G C-terminal domain-like"/>
    <property type="match status" value="1"/>
</dbReference>
<dbReference type="OrthoDB" id="9813771at2"/>
<dbReference type="InterPro" id="IPR001498">
    <property type="entry name" value="Impact_N"/>
</dbReference>
<dbReference type="KEGG" id="cgo:Corgl_0785"/>
<organism evidence="4 5">
    <name type="scientific">Coriobacterium glomerans (strain ATCC 49209 / DSM 20642 / JCM 10262 / PW2)</name>
    <dbReference type="NCBI Taxonomy" id="700015"/>
    <lineage>
        <taxon>Bacteria</taxon>
        <taxon>Bacillati</taxon>
        <taxon>Actinomycetota</taxon>
        <taxon>Coriobacteriia</taxon>
        <taxon>Coriobacteriales</taxon>
        <taxon>Coriobacteriaceae</taxon>
        <taxon>Coriobacterium</taxon>
    </lineage>
</organism>
<comment type="similarity">
    <text evidence="1">Belongs to the IMPACT family.</text>
</comment>
<dbReference type="AlphaFoldDB" id="F2NBT9"/>
<dbReference type="Proteomes" id="UP000006851">
    <property type="component" value="Chromosome"/>
</dbReference>
<gene>
    <name evidence="4" type="ordered locus">Corgl_0785</name>
</gene>
<name>F2NBT9_CORGP</name>
<evidence type="ECO:0000256" key="1">
    <source>
        <dbReference type="ARBA" id="ARBA00007665"/>
    </source>
</evidence>
<dbReference type="Pfam" id="PF01205">
    <property type="entry name" value="Impact_N"/>
    <property type="match status" value="1"/>
</dbReference>
<dbReference type="InterPro" id="IPR036956">
    <property type="entry name" value="Impact_N_sf"/>
</dbReference>
<reference evidence="5" key="1">
    <citation type="journal article" date="2013" name="Stand. Genomic Sci.">
        <title>Complete genome sequence of Coriobacterium glomerans type strain (PW2(T)) from the midgut of Pyrrhocoris apterus L. (red soldier bug).</title>
        <authorList>
            <person name="Stackebrandt E."/>
            <person name="Zeytun A."/>
            <person name="Lapidus A."/>
            <person name="Nolan M."/>
            <person name="Lucas S."/>
            <person name="Hammon N."/>
            <person name="Deshpande S."/>
            <person name="Cheng J.F."/>
            <person name="Tapia R."/>
            <person name="Goodwin L.A."/>
            <person name="Pitluck S."/>
            <person name="Liolios K."/>
            <person name="Pagani I."/>
            <person name="Ivanova N."/>
            <person name="Mavromatis K."/>
            <person name="Mikhailova N."/>
            <person name="Huntemann M."/>
            <person name="Pati A."/>
            <person name="Chen A."/>
            <person name="Palaniappan K."/>
            <person name="Chang Y.J."/>
            <person name="Land M."/>
            <person name="Hauser L."/>
            <person name="Rohde M."/>
            <person name="Pukall R."/>
            <person name="Goker M."/>
            <person name="Detter J.C."/>
            <person name="Woyke T."/>
            <person name="Bristow J."/>
            <person name="Eisen J.A."/>
            <person name="Markowitz V."/>
            <person name="Hugenholtz P."/>
            <person name="Kyrpides N.C."/>
            <person name="Klenk H.P."/>
        </authorList>
    </citation>
    <scope>NUCLEOTIDE SEQUENCE</scope>
    <source>
        <strain evidence="5">ATCC 49209 / DSM 20642 / JCM 10262 / PW2</strain>
    </source>
</reference>
<feature type="domain" description="Impact N-terminal" evidence="2">
    <location>
        <begin position="20"/>
        <end position="123"/>
    </location>
</feature>
<dbReference type="RefSeq" id="WP_013708641.1">
    <property type="nucleotide sequence ID" value="NC_015389.1"/>
</dbReference>
<dbReference type="Pfam" id="PF09186">
    <property type="entry name" value="DUF1949"/>
    <property type="match status" value="1"/>
</dbReference>
<dbReference type="EMBL" id="CP002628">
    <property type="protein sequence ID" value="AEB06898.1"/>
    <property type="molecule type" value="Genomic_DNA"/>
</dbReference>
<dbReference type="GO" id="GO:0005737">
    <property type="term" value="C:cytoplasm"/>
    <property type="evidence" value="ECO:0007669"/>
    <property type="project" value="TreeGrafter"/>
</dbReference>
<dbReference type="InterPro" id="IPR015269">
    <property type="entry name" value="UPF0029_Impact_C"/>
</dbReference>
<feature type="domain" description="UPF0029" evidence="3">
    <location>
        <begin position="144"/>
        <end position="197"/>
    </location>
</feature>
<proteinExistence type="inferred from homology"/>
<dbReference type="GO" id="GO:0006446">
    <property type="term" value="P:regulation of translational initiation"/>
    <property type="evidence" value="ECO:0007669"/>
    <property type="project" value="TreeGrafter"/>
</dbReference>
<dbReference type="PANTHER" id="PTHR16301">
    <property type="entry name" value="IMPACT-RELATED"/>
    <property type="match status" value="1"/>
</dbReference>
<keyword evidence="5" id="KW-1185">Reference proteome</keyword>
<evidence type="ECO:0000259" key="3">
    <source>
        <dbReference type="Pfam" id="PF09186"/>
    </source>
</evidence>
<evidence type="ECO:0000259" key="2">
    <source>
        <dbReference type="Pfam" id="PF01205"/>
    </source>
</evidence>